<keyword evidence="6" id="KW-1185">Reference proteome</keyword>
<reference evidence="5" key="1">
    <citation type="submission" date="2021-02" db="EMBL/GenBank/DDBJ databases">
        <authorList>
            <person name="Nowell W R."/>
        </authorList>
    </citation>
    <scope>NUCLEOTIDE SEQUENCE</scope>
</reference>
<evidence type="ECO:0000256" key="2">
    <source>
        <dbReference type="ARBA" id="ARBA00022490"/>
    </source>
</evidence>
<dbReference type="InterPro" id="IPR001810">
    <property type="entry name" value="F-box_dom"/>
</dbReference>
<gene>
    <name evidence="5" type="ORF">XAT740_LOCUS44582</name>
</gene>
<dbReference type="Gene3D" id="3.80.10.10">
    <property type="entry name" value="Ribonuclease Inhibitor"/>
    <property type="match status" value="2"/>
</dbReference>
<dbReference type="SMART" id="SM00368">
    <property type="entry name" value="LRR_RI"/>
    <property type="match status" value="7"/>
</dbReference>
<feature type="non-terminal residue" evidence="5">
    <location>
        <position position="1"/>
    </location>
</feature>
<dbReference type="PANTHER" id="PTHR24107">
    <property type="entry name" value="YNEIN REGULATORY COMPLEX SUBUNIT 5"/>
    <property type="match status" value="1"/>
</dbReference>
<keyword evidence="3" id="KW-0206">Cytoskeleton</keyword>
<dbReference type="PANTHER" id="PTHR24107:SF2">
    <property type="entry name" value="NLR FAMILY CARD DOMAIN CONTAINING 3"/>
    <property type="match status" value="1"/>
</dbReference>
<dbReference type="AlphaFoldDB" id="A0A815YL46"/>
<evidence type="ECO:0000259" key="4">
    <source>
        <dbReference type="PROSITE" id="PS50181"/>
    </source>
</evidence>
<feature type="domain" description="F-box" evidence="4">
    <location>
        <begin position="30"/>
        <end position="77"/>
    </location>
</feature>
<accession>A0A815YL46</accession>
<keyword evidence="2" id="KW-0963">Cytoplasm</keyword>
<dbReference type="InterPro" id="IPR052410">
    <property type="entry name" value="DRC5"/>
</dbReference>
<protein>
    <recommendedName>
        <fullName evidence="4">F-box domain-containing protein</fullName>
    </recommendedName>
</protein>
<evidence type="ECO:0000313" key="6">
    <source>
        <dbReference type="Proteomes" id="UP000663828"/>
    </source>
</evidence>
<proteinExistence type="predicted"/>
<dbReference type="InterPro" id="IPR032675">
    <property type="entry name" value="LRR_dom_sf"/>
</dbReference>
<name>A0A815YL46_ADIRI</name>
<evidence type="ECO:0000256" key="1">
    <source>
        <dbReference type="ARBA" id="ARBA00004245"/>
    </source>
</evidence>
<dbReference type="InterPro" id="IPR001611">
    <property type="entry name" value="Leu-rich_rpt"/>
</dbReference>
<dbReference type="Pfam" id="PF13516">
    <property type="entry name" value="LRR_6"/>
    <property type="match status" value="6"/>
</dbReference>
<evidence type="ECO:0000256" key="3">
    <source>
        <dbReference type="ARBA" id="ARBA00023212"/>
    </source>
</evidence>
<comment type="caution">
    <text evidence="5">The sequence shown here is derived from an EMBL/GenBank/DDBJ whole genome shotgun (WGS) entry which is preliminary data.</text>
</comment>
<comment type="subcellular location">
    <subcellularLocation>
        <location evidence="1">Cytoplasm</location>
        <location evidence="1">Cytoskeleton</location>
    </subcellularLocation>
</comment>
<organism evidence="5 6">
    <name type="scientific">Adineta ricciae</name>
    <name type="common">Rotifer</name>
    <dbReference type="NCBI Taxonomy" id="249248"/>
    <lineage>
        <taxon>Eukaryota</taxon>
        <taxon>Metazoa</taxon>
        <taxon>Spiralia</taxon>
        <taxon>Gnathifera</taxon>
        <taxon>Rotifera</taxon>
        <taxon>Eurotatoria</taxon>
        <taxon>Bdelloidea</taxon>
        <taxon>Adinetida</taxon>
        <taxon>Adinetidae</taxon>
        <taxon>Adineta</taxon>
    </lineage>
</organism>
<dbReference type="SUPFAM" id="SSF52047">
    <property type="entry name" value="RNI-like"/>
    <property type="match status" value="1"/>
</dbReference>
<dbReference type="GO" id="GO:0005856">
    <property type="term" value="C:cytoskeleton"/>
    <property type="evidence" value="ECO:0007669"/>
    <property type="project" value="UniProtKB-SubCell"/>
</dbReference>
<dbReference type="EMBL" id="CAJNOR010005674">
    <property type="protein sequence ID" value="CAF1572133.1"/>
    <property type="molecule type" value="Genomic_DNA"/>
</dbReference>
<dbReference type="PROSITE" id="PS50181">
    <property type="entry name" value="FBOX"/>
    <property type="match status" value="1"/>
</dbReference>
<evidence type="ECO:0000313" key="5">
    <source>
        <dbReference type="EMBL" id="CAF1572133.1"/>
    </source>
</evidence>
<dbReference type="Proteomes" id="UP000663828">
    <property type="component" value="Unassembled WGS sequence"/>
</dbReference>
<sequence length="336" mass="37373">MSTEFIEDTYSNAIYLLSTVRSAARLKYNMHTFPTLPVELVYRIMDHQNDRTLFCSMQNICRRLNQILSTYQRYQILDTALLSETTTSMIIHPKNSHLHPTPPSKSTPHITISNHIHTIRSAIKGFLYYFRFSLHTTSIQTLTTLNLYYNKIGAEGAQHLANALRTNTTLTTLDLSCNRIGAEGAQHLANALRTNTTLTTLDLYKNEIGAEGAQHIADSLRTNATLTTHNLSSNQIGDEGAKHVADALRTNTTLTTLALTWNQIGVEGAKHIADALRTNTTLTTLDLTWNQIGAEGAQHIADALRTNTTLTTFHLHDDEIGDEIAQHIADALGRNI</sequence>